<keyword evidence="1" id="KW-0472">Membrane</keyword>
<proteinExistence type="predicted"/>
<dbReference type="AlphaFoldDB" id="A0A9E7DKB2"/>
<keyword evidence="3" id="KW-1185">Reference proteome</keyword>
<accession>A0A9E7DKB2</accession>
<keyword evidence="1" id="KW-0812">Transmembrane</keyword>
<organism evidence="2 3">
    <name type="scientific">Fenollaria massiliensis</name>
    <dbReference type="NCBI Taxonomy" id="938288"/>
    <lineage>
        <taxon>Bacteria</taxon>
        <taxon>Bacillati</taxon>
        <taxon>Bacillota</taxon>
        <taxon>Clostridia</taxon>
        <taxon>Eubacteriales</taxon>
        <taxon>Fenollaria</taxon>
    </lineage>
</organism>
<dbReference type="Proteomes" id="UP000831151">
    <property type="component" value="Chromosome"/>
</dbReference>
<gene>
    <name evidence="2" type="ORF">M1R53_02070</name>
</gene>
<reference evidence="2" key="1">
    <citation type="submission" date="2022-04" db="EMBL/GenBank/DDBJ databases">
        <title>Complete genome sequences of Ezakiella coagulans and Fenollaria massiliensis.</title>
        <authorList>
            <person name="France M.T."/>
            <person name="Clifford J."/>
            <person name="Narina S."/>
            <person name="Rutt L."/>
            <person name="Ravel J."/>
        </authorList>
    </citation>
    <scope>NUCLEOTIDE SEQUENCE</scope>
    <source>
        <strain evidence="2">C0061C2</strain>
    </source>
</reference>
<evidence type="ECO:0000256" key="1">
    <source>
        <dbReference type="SAM" id="Phobius"/>
    </source>
</evidence>
<dbReference type="EMBL" id="CP096649">
    <property type="protein sequence ID" value="UQK59466.1"/>
    <property type="molecule type" value="Genomic_DNA"/>
</dbReference>
<dbReference type="KEGG" id="fms:M1R53_02070"/>
<feature type="transmembrane region" description="Helical" evidence="1">
    <location>
        <begin position="125"/>
        <end position="143"/>
    </location>
</feature>
<sequence>MIKNTIKALLSYILITVVAVFMMLSLKKLTSPLVLRIVMILYSLIILILFYLSGFLVNTKYRKNKALKSYNLIIFIGLIIFIASLIFSKFYIKAELFTEKYFIFNIINQAMYLILKSFFIPVNAITSFIGFLLTKLLYSLGVISKYNLRK</sequence>
<evidence type="ECO:0000313" key="2">
    <source>
        <dbReference type="EMBL" id="UQK59466.1"/>
    </source>
</evidence>
<keyword evidence="1" id="KW-1133">Transmembrane helix</keyword>
<dbReference type="RefSeq" id="WP_249242894.1">
    <property type="nucleotide sequence ID" value="NZ_CP096649.1"/>
</dbReference>
<protein>
    <submittedName>
        <fullName evidence="2">Uncharacterized protein</fullName>
    </submittedName>
</protein>
<evidence type="ECO:0000313" key="3">
    <source>
        <dbReference type="Proteomes" id="UP000831151"/>
    </source>
</evidence>
<feature type="transmembrane region" description="Helical" evidence="1">
    <location>
        <begin position="33"/>
        <end position="52"/>
    </location>
</feature>
<feature type="transmembrane region" description="Helical" evidence="1">
    <location>
        <begin position="6"/>
        <end position="26"/>
    </location>
</feature>
<feature type="transmembrane region" description="Helical" evidence="1">
    <location>
        <begin position="72"/>
        <end position="92"/>
    </location>
</feature>
<name>A0A9E7DKB2_9FIRM</name>